<evidence type="ECO:0000313" key="3">
    <source>
        <dbReference type="Proteomes" id="UP000019681"/>
    </source>
</evidence>
<dbReference type="PANTHER" id="PTHR40061">
    <property type="entry name" value="SPORULATION PROTEIN YLMC-RELATED"/>
    <property type="match status" value="1"/>
</dbReference>
<proteinExistence type="predicted"/>
<keyword evidence="3" id="KW-1185">Reference proteome</keyword>
<sequence>MGKKRLSDLMNLEIINVCNGEKYGFISECDMRFDIKTGKIKSIIVSEERGSFFAFKDENNIEIPWDKKIKQSDKTIIFDYNI</sequence>
<name>A0A017RW91_9CLOT</name>
<dbReference type="PANTHER" id="PTHR40061:SF1">
    <property type="entry name" value="SPORULATION PROTEIN YLMC-RELATED"/>
    <property type="match status" value="1"/>
</dbReference>
<dbReference type="InterPro" id="IPR011033">
    <property type="entry name" value="PRC_barrel-like_sf"/>
</dbReference>
<dbReference type="EMBL" id="AZQP01000026">
    <property type="protein sequence ID" value="EYE88190.1"/>
    <property type="molecule type" value="Genomic_DNA"/>
</dbReference>
<accession>A0A017RW91</accession>
<protein>
    <recommendedName>
        <fullName evidence="1">PRC-barrel domain-containing protein</fullName>
    </recommendedName>
</protein>
<gene>
    <name evidence="2" type="ORF">Q428_09165</name>
</gene>
<organism evidence="2 3">
    <name type="scientific">Fervidicella metallireducens AeB</name>
    <dbReference type="NCBI Taxonomy" id="1403537"/>
    <lineage>
        <taxon>Bacteria</taxon>
        <taxon>Bacillati</taxon>
        <taxon>Bacillota</taxon>
        <taxon>Clostridia</taxon>
        <taxon>Eubacteriales</taxon>
        <taxon>Clostridiaceae</taxon>
        <taxon>Fervidicella</taxon>
    </lineage>
</organism>
<feature type="domain" description="PRC-barrel" evidence="1">
    <location>
        <begin position="1"/>
        <end position="79"/>
    </location>
</feature>
<evidence type="ECO:0000259" key="1">
    <source>
        <dbReference type="Pfam" id="PF05239"/>
    </source>
</evidence>
<comment type="caution">
    <text evidence="2">The sequence shown here is derived from an EMBL/GenBank/DDBJ whole genome shotgun (WGS) entry which is preliminary data.</text>
</comment>
<reference evidence="2 3" key="1">
    <citation type="journal article" date="2014" name="Genome Announc.">
        <title>Draft Genome Sequence of Fervidicella metallireducens Strain AeBT, an Iron-Reducing Thermoanaerobe from the Great Artesian Basin.</title>
        <authorList>
            <person name="Patel B.K."/>
        </authorList>
    </citation>
    <scope>NUCLEOTIDE SEQUENCE [LARGE SCALE GENOMIC DNA]</scope>
    <source>
        <strain evidence="2 3">AeB</strain>
    </source>
</reference>
<evidence type="ECO:0000313" key="2">
    <source>
        <dbReference type="EMBL" id="EYE88190.1"/>
    </source>
</evidence>
<dbReference type="NCBIfam" id="TIGR02888">
    <property type="entry name" value="spore_YlmC_YmxH"/>
    <property type="match status" value="1"/>
</dbReference>
<dbReference type="InterPro" id="IPR027275">
    <property type="entry name" value="PRC-brl_dom"/>
</dbReference>
<dbReference type="OrthoDB" id="6024937at2"/>
<dbReference type="RefSeq" id="WP_051515072.1">
    <property type="nucleotide sequence ID" value="NZ_AZQP01000026.1"/>
</dbReference>
<dbReference type="AlphaFoldDB" id="A0A017RW91"/>
<dbReference type="SUPFAM" id="SSF50346">
    <property type="entry name" value="PRC-barrel domain"/>
    <property type="match status" value="1"/>
</dbReference>
<dbReference type="InterPro" id="IPR014238">
    <property type="entry name" value="Spore_YlmC/YmxH"/>
</dbReference>
<dbReference type="STRING" id="1403537.Q428_09165"/>
<dbReference type="Gene3D" id="2.30.30.240">
    <property type="entry name" value="PRC-barrel domain"/>
    <property type="match status" value="1"/>
</dbReference>
<dbReference type="Pfam" id="PF05239">
    <property type="entry name" value="PRC"/>
    <property type="match status" value="1"/>
</dbReference>
<dbReference type="Proteomes" id="UP000019681">
    <property type="component" value="Unassembled WGS sequence"/>
</dbReference>